<evidence type="ECO:0000313" key="4">
    <source>
        <dbReference type="Proteomes" id="UP000280685"/>
    </source>
</evidence>
<feature type="region of interest" description="Disordered" evidence="1">
    <location>
        <begin position="513"/>
        <end position="557"/>
    </location>
</feature>
<feature type="domain" description="Protein kinase" evidence="2">
    <location>
        <begin position="167"/>
        <end position="502"/>
    </location>
</feature>
<dbReference type="PANTHER" id="PTHR24359">
    <property type="entry name" value="SERINE/THREONINE-PROTEIN KINASE SBK1"/>
    <property type="match status" value="1"/>
</dbReference>
<dbReference type="InterPro" id="IPR011009">
    <property type="entry name" value="Kinase-like_dom_sf"/>
</dbReference>
<organism evidence="3 4">
    <name type="scientific">Podospora comata</name>
    <dbReference type="NCBI Taxonomy" id="48703"/>
    <lineage>
        <taxon>Eukaryota</taxon>
        <taxon>Fungi</taxon>
        <taxon>Dikarya</taxon>
        <taxon>Ascomycota</taxon>
        <taxon>Pezizomycotina</taxon>
        <taxon>Sordariomycetes</taxon>
        <taxon>Sordariomycetidae</taxon>
        <taxon>Sordariales</taxon>
        <taxon>Podosporaceae</taxon>
        <taxon>Podospora</taxon>
    </lineage>
</organism>
<evidence type="ECO:0000259" key="2">
    <source>
        <dbReference type="PROSITE" id="PS50011"/>
    </source>
</evidence>
<dbReference type="EMBL" id="LR026968">
    <property type="protein sequence ID" value="VBB80769.1"/>
    <property type="molecule type" value="Genomic_DNA"/>
</dbReference>
<name>A0ABY6SCE9_PODCO</name>
<gene>
    <name evidence="3" type="ORF">PODCO_501516</name>
</gene>
<protein>
    <recommendedName>
        <fullName evidence="2">Protein kinase domain-containing protein</fullName>
    </recommendedName>
</protein>
<dbReference type="PROSITE" id="PS50011">
    <property type="entry name" value="PROTEIN_KINASE_DOM"/>
    <property type="match status" value="1"/>
</dbReference>
<keyword evidence="4" id="KW-1185">Reference proteome</keyword>
<evidence type="ECO:0000256" key="1">
    <source>
        <dbReference type="SAM" id="MobiDB-lite"/>
    </source>
</evidence>
<dbReference type="Gene3D" id="1.10.510.10">
    <property type="entry name" value="Transferase(Phosphotransferase) domain 1"/>
    <property type="match status" value="1"/>
</dbReference>
<accession>A0ABY6SCE9</accession>
<dbReference type="SMART" id="SM00220">
    <property type="entry name" value="S_TKc"/>
    <property type="match status" value="1"/>
</dbReference>
<feature type="compositionally biased region" description="Low complexity" evidence="1">
    <location>
        <begin position="519"/>
        <end position="533"/>
    </location>
</feature>
<dbReference type="InterPro" id="IPR000719">
    <property type="entry name" value="Prot_kinase_dom"/>
</dbReference>
<proteinExistence type="predicted"/>
<sequence length="557" mass="63334">MSLYDHLYAAQITCPVSETKFLPRSTLERTITEGAVRTVISARPWIHTIFWSDDVPNQILLNAIRIFAVLVLVGGEPEMIRKLISVDQVTDDHLPFELGSDGLVFSVATKQKFVTFNKWPKPRIQSFLDTQWVVLAPVFSTIGENILLHSRCPLSFLPDRQNKAQRGIAYIKVDDGGYHRVVVYRVTLEPSHRTKEFADYNEIAVKEVADKTCFEKEKENLERIQDFNHDHLIKFLASCEKRSVARCENDPVFYFMFPWADGGDLRQFWTDADGMPRTKDLFLWALGQILGIVDAVKLLHVENIRHGDIKPQNVLHFRSTSAGSRKPLGTLVLADLGISSHHDKATISRAGGTNTTEVTVLYEAPEAESDRRQRKPRSRRYDMWSLGCMFLEFTVWLIYGFEAVETFRDKRRTSWHKNPTTAPGNFFTERSKGAIEIHSKVLKAIRHIRTDPRCAGSTALADLIRLIEECLLRTNPSERAEAQEVHSRLEAIFMTAQDDPFYLFRHVEPVPETPKFFKPKGTPTSGPTSPKSSMSTLETTFSDEDPRDSVGSMSSTS</sequence>
<dbReference type="SUPFAM" id="SSF56112">
    <property type="entry name" value="Protein kinase-like (PK-like)"/>
    <property type="match status" value="1"/>
</dbReference>
<dbReference type="CDD" id="cd00180">
    <property type="entry name" value="PKc"/>
    <property type="match status" value="1"/>
</dbReference>
<dbReference type="PANTHER" id="PTHR24359:SF1">
    <property type="entry name" value="INHIBITOR OF NUCLEAR FACTOR KAPPA-B KINASE EPSILON SUBUNIT HOMOLOG 1-RELATED"/>
    <property type="match status" value="1"/>
</dbReference>
<dbReference type="Proteomes" id="UP000280685">
    <property type="component" value="Chromosome 5"/>
</dbReference>
<dbReference type="Pfam" id="PF00069">
    <property type="entry name" value="Pkinase"/>
    <property type="match status" value="1"/>
</dbReference>
<evidence type="ECO:0000313" key="3">
    <source>
        <dbReference type="EMBL" id="VBB80769.1"/>
    </source>
</evidence>
<reference evidence="3" key="1">
    <citation type="submission" date="2018-02" db="EMBL/GenBank/DDBJ databases">
        <authorList>
            <person name="Silar P."/>
        </authorList>
    </citation>
    <scope>NUCLEOTIDE SEQUENCE [LARGE SCALE GENOMIC DNA]</scope>
    <source>
        <strain evidence="3">T</strain>
    </source>
</reference>